<dbReference type="Proteomes" id="UP001225596">
    <property type="component" value="Unassembled WGS sequence"/>
</dbReference>
<evidence type="ECO:0000256" key="2">
    <source>
        <dbReference type="ARBA" id="ARBA00022723"/>
    </source>
</evidence>
<evidence type="ECO:0000256" key="3">
    <source>
        <dbReference type="ARBA" id="ARBA00022801"/>
    </source>
</evidence>
<comment type="caution">
    <text evidence="7">The sequence shown here is derived from an EMBL/GenBank/DDBJ whole genome shotgun (WGS) entry which is preliminary data.</text>
</comment>
<name>A0ABU1BSP9_9BURK</name>
<dbReference type="EMBL" id="JAUYVH010000015">
    <property type="protein sequence ID" value="MDQ9172053.1"/>
    <property type="molecule type" value="Genomic_DNA"/>
</dbReference>
<keyword evidence="5" id="KW-0482">Metalloprotease</keyword>
<organism evidence="7 8">
    <name type="scientific">Keguizhuia sedimenti</name>
    <dbReference type="NCBI Taxonomy" id="3064264"/>
    <lineage>
        <taxon>Bacteria</taxon>
        <taxon>Pseudomonadati</taxon>
        <taxon>Pseudomonadota</taxon>
        <taxon>Betaproteobacteria</taxon>
        <taxon>Burkholderiales</taxon>
        <taxon>Oxalobacteraceae</taxon>
        <taxon>Keguizhuia</taxon>
    </lineage>
</organism>
<keyword evidence="3" id="KW-0378">Hydrolase</keyword>
<evidence type="ECO:0000256" key="4">
    <source>
        <dbReference type="ARBA" id="ARBA00022833"/>
    </source>
</evidence>
<keyword evidence="1" id="KW-0645">Protease</keyword>
<evidence type="ECO:0000313" key="7">
    <source>
        <dbReference type="EMBL" id="MDQ9172053.1"/>
    </source>
</evidence>
<dbReference type="SUPFAM" id="SSF102712">
    <property type="entry name" value="JAB1/MPN domain"/>
    <property type="match status" value="1"/>
</dbReference>
<keyword evidence="4" id="KW-0862">Zinc</keyword>
<keyword evidence="8" id="KW-1185">Reference proteome</keyword>
<reference evidence="7 8" key="1">
    <citation type="submission" date="2023-08" db="EMBL/GenBank/DDBJ databases">
        <title>Oxalobacteraceae gen .nov., isolated from river sludge outside the plant.</title>
        <authorList>
            <person name="Zhao S.Y."/>
        </authorList>
    </citation>
    <scope>NUCLEOTIDE SEQUENCE [LARGE SCALE GENOMIC DNA]</scope>
    <source>
        <strain evidence="7 8">R-40</strain>
    </source>
</reference>
<proteinExistence type="predicted"/>
<dbReference type="Pfam" id="PF14464">
    <property type="entry name" value="Prok-JAB"/>
    <property type="match status" value="1"/>
</dbReference>
<evidence type="ECO:0000313" key="8">
    <source>
        <dbReference type="Proteomes" id="UP001225596"/>
    </source>
</evidence>
<keyword evidence="2" id="KW-0479">Metal-binding</keyword>
<evidence type="ECO:0000256" key="5">
    <source>
        <dbReference type="ARBA" id="ARBA00023049"/>
    </source>
</evidence>
<evidence type="ECO:0000256" key="1">
    <source>
        <dbReference type="ARBA" id="ARBA00022670"/>
    </source>
</evidence>
<dbReference type="InterPro" id="IPR028090">
    <property type="entry name" value="JAB_dom_prok"/>
</dbReference>
<gene>
    <name evidence="7" type="ORF">Q8A64_16695</name>
</gene>
<sequence length="153" mass="17354">MLDLTFHIPELRVLVYEEVIAQMKSFCQHCPGDPEACGILLGKQYDDAVEITNFTKPQLTDHRTRASFQRERAGHVQQAVHLWDESNGLVGYIGEWHTHPERIPTPSRTDLRETRILSKRNSSSVVLIILGTEMGCCTIVGSSNNAQLHRFKL</sequence>
<evidence type="ECO:0000259" key="6">
    <source>
        <dbReference type="Pfam" id="PF14464"/>
    </source>
</evidence>
<dbReference type="RefSeq" id="WP_338438053.1">
    <property type="nucleotide sequence ID" value="NZ_JAUYVH010000015.1"/>
</dbReference>
<dbReference type="Gene3D" id="3.40.140.10">
    <property type="entry name" value="Cytidine Deaminase, domain 2"/>
    <property type="match status" value="1"/>
</dbReference>
<protein>
    <submittedName>
        <fullName evidence="7">Mov34/MPN/PAD-1 family protein</fullName>
    </submittedName>
</protein>
<feature type="domain" description="JAB" evidence="6">
    <location>
        <begin position="34"/>
        <end position="132"/>
    </location>
</feature>
<accession>A0ABU1BSP9</accession>